<evidence type="ECO:0000256" key="2">
    <source>
        <dbReference type="ARBA" id="ARBA00007265"/>
    </source>
</evidence>
<proteinExistence type="inferred from homology"/>
<evidence type="ECO:0000256" key="6">
    <source>
        <dbReference type="ARBA" id="ARBA00022695"/>
    </source>
</evidence>
<feature type="domain" description="tRNA nucleotidyltransferase/poly(A) polymerase RNA and SrmB- binding" evidence="13">
    <location>
        <begin position="182"/>
        <end position="236"/>
    </location>
</feature>
<evidence type="ECO:0000259" key="12">
    <source>
        <dbReference type="Pfam" id="PF01743"/>
    </source>
</evidence>
<dbReference type="GO" id="GO:0016779">
    <property type="term" value="F:nucleotidyltransferase activity"/>
    <property type="evidence" value="ECO:0007669"/>
    <property type="project" value="UniProtKB-KW"/>
</dbReference>
<evidence type="ECO:0000256" key="10">
    <source>
        <dbReference type="ARBA" id="ARBA00022884"/>
    </source>
</evidence>
<evidence type="ECO:0000259" key="13">
    <source>
        <dbReference type="Pfam" id="PF12627"/>
    </source>
</evidence>
<keyword evidence="4 11" id="KW-0808">Transferase</keyword>
<protein>
    <submittedName>
        <fullName evidence="14">tRNA nucleotidyltransferase/poly(A) polymerase</fullName>
    </submittedName>
</protein>
<dbReference type="InterPro" id="IPR050124">
    <property type="entry name" value="tRNA_CCA-adding_enzyme"/>
</dbReference>
<dbReference type="SUPFAM" id="SSF81301">
    <property type="entry name" value="Nucleotidyltransferase"/>
    <property type="match status" value="1"/>
</dbReference>
<keyword evidence="9" id="KW-0460">Magnesium</keyword>
<dbReference type="InterPro" id="IPR032828">
    <property type="entry name" value="PolyA_RNA-bd"/>
</dbReference>
<organism evidence="14 15">
    <name type="scientific">Prochlorococcus marinus (strain SARG / CCMP1375 / SS120)</name>
    <dbReference type="NCBI Taxonomy" id="167539"/>
    <lineage>
        <taxon>Bacteria</taxon>
        <taxon>Bacillati</taxon>
        <taxon>Cyanobacteriota</taxon>
        <taxon>Cyanophyceae</taxon>
        <taxon>Synechococcales</taxon>
        <taxon>Prochlorococcaceae</taxon>
        <taxon>Prochlorococcus</taxon>
    </lineage>
</organism>
<dbReference type="RefSeq" id="WP_011124319.1">
    <property type="nucleotide sequence ID" value="NC_005042.1"/>
</dbReference>
<keyword evidence="8" id="KW-0547">Nucleotide-binding</keyword>
<dbReference type="HOGENOM" id="CLU_015961_6_0_3"/>
<dbReference type="SUPFAM" id="SSF81891">
    <property type="entry name" value="Poly A polymerase C-terminal region-like"/>
    <property type="match status" value="1"/>
</dbReference>
<dbReference type="Proteomes" id="UP000001420">
    <property type="component" value="Chromosome"/>
</dbReference>
<evidence type="ECO:0000313" key="14">
    <source>
        <dbReference type="EMBL" id="AAP99210.1"/>
    </source>
</evidence>
<comment type="similarity">
    <text evidence="2 11">Belongs to the tRNA nucleotidyltransferase/poly(A) polymerase family.</text>
</comment>
<feature type="domain" description="Poly A polymerase head" evidence="12">
    <location>
        <begin position="46"/>
        <end position="156"/>
    </location>
</feature>
<evidence type="ECO:0000256" key="3">
    <source>
        <dbReference type="ARBA" id="ARBA00022555"/>
    </source>
</evidence>
<dbReference type="PANTHER" id="PTHR47545">
    <property type="entry name" value="MULTIFUNCTIONAL CCA PROTEIN"/>
    <property type="match status" value="1"/>
</dbReference>
<name>Q7TVB1_PROMA</name>
<dbReference type="InterPro" id="IPR002646">
    <property type="entry name" value="PolA_pol_head_dom"/>
</dbReference>
<evidence type="ECO:0000256" key="1">
    <source>
        <dbReference type="ARBA" id="ARBA00001946"/>
    </source>
</evidence>
<evidence type="ECO:0000256" key="4">
    <source>
        <dbReference type="ARBA" id="ARBA00022679"/>
    </source>
</evidence>
<dbReference type="GO" id="GO:0000166">
    <property type="term" value="F:nucleotide binding"/>
    <property type="evidence" value="ECO:0007669"/>
    <property type="project" value="UniProtKB-KW"/>
</dbReference>
<gene>
    <name evidence="14" type="primary">pcnB</name>
    <name evidence="14" type="ordered locus">Pro_0164</name>
</gene>
<accession>Q7TVB1</accession>
<evidence type="ECO:0000256" key="9">
    <source>
        <dbReference type="ARBA" id="ARBA00022842"/>
    </source>
</evidence>
<dbReference type="CDD" id="cd05398">
    <property type="entry name" value="NT_ClassII-CCAase"/>
    <property type="match status" value="1"/>
</dbReference>
<dbReference type="Pfam" id="PF12627">
    <property type="entry name" value="PolyA_pol_RNAbd"/>
    <property type="match status" value="1"/>
</dbReference>
<comment type="cofactor">
    <cofactor evidence="1">
        <name>Mg(2+)</name>
        <dbReference type="ChEBI" id="CHEBI:18420"/>
    </cofactor>
</comment>
<keyword evidence="10 11" id="KW-0694">RNA-binding</keyword>
<keyword evidence="15" id="KW-1185">Reference proteome</keyword>
<keyword evidence="6" id="KW-0548">Nucleotidyltransferase</keyword>
<evidence type="ECO:0000256" key="5">
    <source>
        <dbReference type="ARBA" id="ARBA00022694"/>
    </source>
</evidence>
<dbReference type="EMBL" id="AE017126">
    <property type="protein sequence ID" value="AAP99210.1"/>
    <property type="molecule type" value="Genomic_DNA"/>
</dbReference>
<dbReference type="STRING" id="167539.Pro_0164"/>
<dbReference type="AlphaFoldDB" id="Q7TVB1"/>
<dbReference type="Pfam" id="PF01743">
    <property type="entry name" value="PolyA_pol"/>
    <property type="match status" value="1"/>
</dbReference>
<reference evidence="14 15" key="1">
    <citation type="journal article" date="2003" name="Proc. Natl. Acad. Sci. U.S.A.">
        <title>Genome sequence of the cyanobacterium Prochlorococcus marinus SS120, a nearly minimal oxyphototrophic genome.</title>
        <authorList>
            <person name="Dufresne A."/>
            <person name="Salanoubat M."/>
            <person name="Partensky F."/>
            <person name="Artiguenave F."/>
            <person name="Axmann I.M."/>
            <person name="Barbe V."/>
            <person name="Duprat S."/>
            <person name="Galperin M.Y."/>
            <person name="Koonin E.V."/>
            <person name="Le Gall F."/>
            <person name="Makarova K.S."/>
            <person name="Ostrowski M."/>
            <person name="Oztas S."/>
            <person name="Robert C."/>
            <person name="Rogozin I.B."/>
            <person name="Scanlan D.J."/>
            <person name="Tandeau de Marsac N."/>
            <person name="Weissenbach J."/>
            <person name="Wincker P."/>
            <person name="Wolf Y.I."/>
            <person name="Hess W.R."/>
        </authorList>
    </citation>
    <scope>NUCLEOTIDE SEQUENCE [LARGE SCALE GENOMIC DNA]</scope>
    <source>
        <strain evidence="15">SARG / CCMP1375 / SS120</strain>
    </source>
</reference>
<dbReference type="OrthoDB" id="9805698at2"/>
<evidence type="ECO:0000256" key="8">
    <source>
        <dbReference type="ARBA" id="ARBA00022741"/>
    </source>
</evidence>
<evidence type="ECO:0000256" key="11">
    <source>
        <dbReference type="RuleBase" id="RU003953"/>
    </source>
</evidence>
<keyword evidence="3" id="KW-0820">tRNA-binding</keyword>
<dbReference type="GO" id="GO:0008033">
    <property type="term" value="P:tRNA processing"/>
    <property type="evidence" value="ECO:0007669"/>
    <property type="project" value="UniProtKB-KW"/>
</dbReference>
<dbReference type="KEGG" id="pma:Pro_0164"/>
<keyword evidence="5" id="KW-0819">tRNA processing</keyword>
<dbReference type="Gene3D" id="3.30.460.10">
    <property type="entry name" value="Beta Polymerase, domain 2"/>
    <property type="match status" value="1"/>
</dbReference>
<dbReference type="Gene3D" id="1.10.3090.10">
    <property type="entry name" value="cca-adding enzyme, domain 2"/>
    <property type="match status" value="1"/>
</dbReference>
<keyword evidence="7" id="KW-0479">Metal-binding</keyword>
<evidence type="ECO:0000256" key="7">
    <source>
        <dbReference type="ARBA" id="ARBA00022723"/>
    </source>
</evidence>
<dbReference type="InterPro" id="IPR043519">
    <property type="entry name" value="NT_sf"/>
</dbReference>
<sequence>MHISFSSEDQNSIKGNGSFLAKELLGSLQPEIWPFLLEDLPIGTVLVGGAIRDRLLNNYNSIPDLDFVVPKHAFQISKDLAKRYGGTAVHLDQHRDIARYVINDWKIDIASQIGKDLNDDLLRRDFTINAIALNIFPTPAFIDPAGGLDDLHNKKLVAISEQNFIDDPLRILRGLRLVSELNLKLESQTESLLKKNAGLLNRVASERIKVELERLVQGPWANDVIPLVIKMGLLRPWSLSNNEEYFHSLSLKNVSSFTAKELKIALPLVRLSNLLSVEGLVKLGFSKKTIKSCNLLKNWQKRNDGLSFRGLNEVDRLQLHIDLENHLPALILMLQTIDQKIWLERWRDLSDPLFHPSSPIDGNTLKDTFDAPEGPWIGALIHFLSKERAFGRLRNREEAFELARYWWEHNKPFCD</sequence>
<dbReference type="GO" id="GO:0000049">
    <property type="term" value="F:tRNA binding"/>
    <property type="evidence" value="ECO:0007669"/>
    <property type="project" value="UniProtKB-KW"/>
</dbReference>
<dbReference type="EnsemblBacteria" id="AAP99210">
    <property type="protein sequence ID" value="AAP99210"/>
    <property type="gene ID" value="Pro_0164"/>
</dbReference>
<dbReference type="PANTHER" id="PTHR47545:SF2">
    <property type="entry name" value="CC-ADDING TRNA NUCLEOTIDYLTRANSFERASE"/>
    <property type="match status" value="1"/>
</dbReference>
<dbReference type="PATRIC" id="fig|167539.5.peg.170"/>
<evidence type="ECO:0000313" key="15">
    <source>
        <dbReference type="Proteomes" id="UP000001420"/>
    </source>
</evidence>
<dbReference type="eggNOG" id="COG0617">
    <property type="taxonomic scope" value="Bacteria"/>
</dbReference>
<dbReference type="GO" id="GO:0046872">
    <property type="term" value="F:metal ion binding"/>
    <property type="evidence" value="ECO:0007669"/>
    <property type="project" value="UniProtKB-KW"/>
</dbReference>